<dbReference type="InterPro" id="IPR040720">
    <property type="entry name" value="GH81_C"/>
</dbReference>
<keyword evidence="9" id="KW-0812">Transmembrane</keyword>
<evidence type="ECO:0000256" key="1">
    <source>
        <dbReference type="ARBA" id="ARBA00000382"/>
    </source>
</evidence>
<evidence type="ECO:0000259" key="10">
    <source>
        <dbReference type="Pfam" id="PF17652"/>
    </source>
</evidence>
<feature type="domain" description="Glycosyl hydrolase family 81 C-terminal" evidence="10">
    <location>
        <begin position="381"/>
        <end position="680"/>
    </location>
</feature>
<evidence type="ECO:0000256" key="2">
    <source>
        <dbReference type="ARBA" id="ARBA00010730"/>
    </source>
</evidence>
<dbReference type="Gene3D" id="2.70.98.30">
    <property type="entry name" value="Golgi alpha-mannosidase II, domain 4"/>
    <property type="match status" value="1"/>
</dbReference>
<evidence type="ECO:0000256" key="9">
    <source>
        <dbReference type="SAM" id="Phobius"/>
    </source>
</evidence>
<dbReference type="AlphaFoldDB" id="A0A556QN20"/>
<keyword evidence="5" id="KW-0119">Carbohydrate metabolism</keyword>
<evidence type="ECO:0000256" key="4">
    <source>
        <dbReference type="ARBA" id="ARBA00022801"/>
    </source>
</evidence>
<comment type="caution">
    <text evidence="11">The sequence shown here is derived from an EMBL/GenBank/DDBJ whole genome shotgun (WGS) entry which is preliminary data.</text>
</comment>
<dbReference type="PANTHER" id="PTHR31983:SF0">
    <property type="entry name" value="GLUCAN ENDO-1,3-BETA-D-GLUCOSIDASE 2"/>
    <property type="match status" value="1"/>
</dbReference>
<dbReference type="GO" id="GO:0042973">
    <property type="term" value="F:glucan endo-1,3-beta-D-glucosidase activity"/>
    <property type="evidence" value="ECO:0007669"/>
    <property type="project" value="UniProtKB-EC"/>
</dbReference>
<organism evidence="11 12">
    <name type="scientific">Rariglobus hedericola</name>
    <dbReference type="NCBI Taxonomy" id="2597822"/>
    <lineage>
        <taxon>Bacteria</taxon>
        <taxon>Pseudomonadati</taxon>
        <taxon>Verrucomicrobiota</taxon>
        <taxon>Opitutia</taxon>
        <taxon>Opitutales</taxon>
        <taxon>Opitutaceae</taxon>
        <taxon>Rariglobus</taxon>
    </lineage>
</organism>
<dbReference type="EC" id="3.2.1.39" evidence="3"/>
<evidence type="ECO:0000256" key="8">
    <source>
        <dbReference type="ARBA" id="ARBA00023326"/>
    </source>
</evidence>
<feature type="transmembrane region" description="Helical" evidence="9">
    <location>
        <begin position="7"/>
        <end position="28"/>
    </location>
</feature>
<dbReference type="GO" id="GO:0071555">
    <property type="term" value="P:cell wall organization"/>
    <property type="evidence" value="ECO:0007669"/>
    <property type="project" value="UniProtKB-KW"/>
</dbReference>
<dbReference type="PROSITE" id="PS52008">
    <property type="entry name" value="GH81"/>
    <property type="match status" value="1"/>
</dbReference>
<evidence type="ECO:0000256" key="7">
    <source>
        <dbReference type="ARBA" id="ARBA00023316"/>
    </source>
</evidence>
<comment type="similarity">
    <text evidence="2">Belongs to the glycosyl hydrolase 81 family.</text>
</comment>
<dbReference type="RefSeq" id="WP_144228376.1">
    <property type="nucleotide sequence ID" value="NZ_CBCRVV010000001.1"/>
</dbReference>
<keyword evidence="7" id="KW-0961">Cell wall biogenesis/degradation</keyword>
<keyword evidence="6" id="KW-0326">Glycosidase</keyword>
<protein>
    <recommendedName>
        <fullName evidence="3">glucan endo-1,3-beta-D-glucosidase</fullName>
        <ecNumber evidence="3">3.2.1.39</ecNumber>
    </recommendedName>
</protein>
<keyword evidence="9" id="KW-1133">Transmembrane helix</keyword>
<dbReference type="GO" id="GO:0000272">
    <property type="term" value="P:polysaccharide catabolic process"/>
    <property type="evidence" value="ECO:0007669"/>
    <property type="project" value="UniProtKB-KW"/>
</dbReference>
<keyword evidence="4" id="KW-0378">Hydrolase</keyword>
<dbReference type="PANTHER" id="PTHR31983">
    <property type="entry name" value="ENDO-1,3(4)-BETA-GLUCANASE 1"/>
    <property type="match status" value="1"/>
</dbReference>
<reference evidence="11 12" key="1">
    <citation type="submission" date="2019-07" db="EMBL/GenBank/DDBJ databases">
        <title>Description of 53C-WASEF.</title>
        <authorList>
            <person name="Pitt A."/>
            <person name="Hahn M.W."/>
        </authorList>
    </citation>
    <scope>NUCLEOTIDE SEQUENCE [LARGE SCALE GENOMIC DNA]</scope>
    <source>
        <strain evidence="11 12">53C-WASEF</strain>
    </source>
</reference>
<dbReference type="OrthoDB" id="5480482at2"/>
<evidence type="ECO:0000313" key="12">
    <source>
        <dbReference type="Proteomes" id="UP000315648"/>
    </source>
</evidence>
<proteinExistence type="inferred from homology"/>
<comment type="catalytic activity">
    <reaction evidence="1">
        <text>Hydrolysis of (1-&gt;3)-beta-D-glucosidic linkages in (1-&gt;3)-beta-D-glucans.</text>
        <dbReference type="EC" id="3.2.1.39"/>
    </reaction>
</comment>
<dbReference type="GO" id="GO:0052861">
    <property type="term" value="F:endo-1,3(4)-beta-glucanase activity"/>
    <property type="evidence" value="ECO:0007669"/>
    <property type="project" value="InterPro"/>
</dbReference>
<dbReference type="Proteomes" id="UP000315648">
    <property type="component" value="Unassembled WGS sequence"/>
</dbReference>
<evidence type="ECO:0000313" key="11">
    <source>
        <dbReference type="EMBL" id="TSJ78035.1"/>
    </source>
</evidence>
<dbReference type="InterPro" id="IPR005200">
    <property type="entry name" value="Endo-beta-glucanase"/>
</dbReference>
<dbReference type="Pfam" id="PF17652">
    <property type="entry name" value="Glyco_hydro81C"/>
    <property type="match status" value="1"/>
</dbReference>
<dbReference type="EMBL" id="VMBG01000001">
    <property type="protein sequence ID" value="TSJ78035.1"/>
    <property type="molecule type" value="Genomic_DNA"/>
</dbReference>
<gene>
    <name evidence="11" type="ORF">FPL22_01620</name>
</gene>
<name>A0A556QN20_9BACT</name>
<sequence length="781" mass="87065">MLTRVLVWRLGVVIGWIVPVAPLALIAAPEIVSVGKGSYASEPPPDSGKDAAEMIRRSFPLVDPSLDRAIPTNKYWTHLLEGKPSGELWTYPLRVSPKETGLELFFPKEWNEKGELKSKSRNDLFRIEGVDFQTRSLLVKNWGDWTLSFRLPQTEARYLDITVGEGLPCVWIESKGVDLNLRPGEDAVFMDERGGAAVFPFTGNRLVVTASGRTYGLFFTPGSQVTRDAEGLRLNFSAGARAFLTVGALSAPEDLPLFARTAYSIPRDSRIGWDFDRDKGKVTTTWTVKTEPLVAGSPDTVLQGWLAHHWRDTKHALKLEGPVYLTPRGAMKTSIGNAFSITYDFEGILPFLPPPSKLGLPNDYDPARMAGLLANCAQKTKYGKDTYWGGKDLTRFTQYLQMARELKDPAYPALLASAKKSMADWLTYTPGETEHYFAKYSNWRALIGFNGSYGSERFNDQHFHYGYFTYAGALLGMEDPAFLKDYGEMLRLVAKQYANWDRADTRFPLFRTFDIWAGHSWAGGTGSPGGNNQESTSEAVQSWIGMFYLGLMMEDPEMTSAAAMGYAMESRATMEYWFNTHGDVFSPNYQHPVIGVLWSGGQVYGTYFTGDPAWIYAIQTLPQCPGLDFLARNAVHARELYHTMLVARKAKEGSDDLARMGDLGSVMLAVAALVDNDYAVVEFDRLWAMGSKNVTAHDASGTTYYQAHAYRKLGRRQFDVRMNIPTSSVYYNERTKLATFAAYNPKNQPITVQVSKAGKVIGTFVAAPRKLTTVNRLDPAP</sequence>
<keyword evidence="8" id="KW-0624">Polysaccharide degradation</keyword>
<evidence type="ECO:0000256" key="6">
    <source>
        <dbReference type="ARBA" id="ARBA00023295"/>
    </source>
</evidence>
<evidence type="ECO:0000256" key="3">
    <source>
        <dbReference type="ARBA" id="ARBA00012780"/>
    </source>
</evidence>
<accession>A0A556QN20</accession>
<evidence type="ECO:0000256" key="5">
    <source>
        <dbReference type="ARBA" id="ARBA00023277"/>
    </source>
</evidence>
<keyword evidence="9" id="KW-0472">Membrane</keyword>
<keyword evidence="12" id="KW-1185">Reference proteome</keyword>